<dbReference type="GO" id="GO:0044877">
    <property type="term" value="F:protein-containing complex binding"/>
    <property type="evidence" value="ECO:0007669"/>
    <property type="project" value="TreeGrafter"/>
</dbReference>
<dbReference type="Gene3D" id="3.40.50.720">
    <property type="entry name" value="NAD(P)-binding Rossmann-like Domain"/>
    <property type="match status" value="1"/>
</dbReference>
<accession>A0A1H1UET4</accession>
<name>A0A1H1UET4_9ACTN</name>
<dbReference type="InterPro" id="IPR051207">
    <property type="entry name" value="ComplexI_NDUFA9_subunit"/>
</dbReference>
<protein>
    <submittedName>
        <fullName evidence="1">Uncharacterized conserved protein YbjT, contains NAD(P)-binding and DUF2867 domains</fullName>
    </submittedName>
</protein>
<sequence>MKIIVIGGAGLIGSKVVQNLTQQGHQAVAASPSSGVNSYTGEGLDEVLAGAQVVVDLANSPSFEDAAVLDFFRTAGGNLLKAEANAGVGHHVALTIVGADRVPDSGYMRAKIAQEQVIKDGGVPYTIVRATQFMEFMRAIADSATDGSTVRVPAARLQPIAASDVAAEVTRAAISQPVNGFFEIAGPERIAFPDLMRGVLEADHDPRTVQADEHARYFGTELTDDSITAGPDARLGTVTFAQWLATDGRK</sequence>
<dbReference type="PANTHER" id="PTHR12126:SF11">
    <property type="entry name" value="NADH DEHYDROGENASE [UBIQUINONE] 1 ALPHA SUBCOMPLEX SUBUNIT 9, MITOCHONDRIAL"/>
    <property type="match status" value="1"/>
</dbReference>
<organism evidence="1 2">
    <name type="scientific">Microlunatus soli</name>
    <dbReference type="NCBI Taxonomy" id="630515"/>
    <lineage>
        <taxon>Bacteria</taxon>
        <taxon>Bacillati</taxon>
        <taxon>Actinomycetota</taxon>
        <taxon>Actinomycetes</taxon>
        <taxon>Propionibacteriales</taxon>
        <taxon>Propionibacteriaceae</taxon>
        <taxon>Microlunatus</taxon>
    </lineage>
</organism>
<dbReference type="SUPFAM" id="SSF51735">
    <property type="entry name" value="NAD(P)-binding Rossmann-fold domains"/>
    <property type="match status" value="1"/>
</dbReference>
<dbReference type="AlphaFoldDB" id="A0A1H1UET4"/>
<dbReference type="STRING" id="630515.SAMN04489812_2758"/>
<evidence type="ECO:0000313" key="2">
    <source>
        <dbReference type="Proteomes" id="UP000199103"/>
    </source>
</evidence>
<keyword evidence="2" id="KW-1185">Reference proteome</keyword>
<dbReference type="EMBL" id="LT629772">
    <property type="protein sequence ID" value="SDS71007.1"/>
    <property type="molecule type" value="Genomic_DNA"/>
</dbReference>
<dbReference type="PANTHER" id="PTHR12126">
    <property type="entry name" value="NADH-UBIQUINONE OXIDOREDUCTASE 39 KDA SUBUNIT-RELATED"/>
    <property type="match status" value="1"/>
</dbReference>
<dbReference type="RefSeq" id="WP_091525640.1">
    <property type="nucleotide sequence ID" value="NZ_LT629772.1"/>
</dbReference>
<proteinExistence type="predicted"/>
<gene>
    <name evidence="1" type="ORF">SAMN04489812_2758</name>
</gene>
<dbReference type="Proteomes" id="UP000199103">
    <property type="component" value="Chromosome I"/>
</dbReference>
<evidence type="ECO:0000313" key="1">
    <source>
        <dbReference type="EMBL" id="SDS71007.1"/>
    </source>
</evidence>
<dbReference type="InterPro" id="IPR036291">
    <property type="entry name" value="NAD(P)-bd_dom_sf"/>
</dbReference>
<reference evidence="1 2" key="1">
    <citation type="submission" date="2016-10" db="EMBL/GenBank/DDBJ databases">
        <authorList>
            <person name="de Groot N.N."/>
        </authorList>
    </citation>
    <scope>NUCLEOTIDE SEQUENCE [LARGE SCALE GENOMIC DNA]</scope>
    <source>
        <strain evidence="1 2">DSM 21800</strain>
    </source>
</reference>
<dbReference type="OrthoDB" id="9771302at2"/>